<feature type="region of interest" description="Disordered" evidence="1">
    <location>
        <begin position="1"/>
        <end position="47"/>
    </location>
</feature>
<dbReference type="Proteomes" id="UP001500325">
    <property type="component" value="Unassembled WGS sequence"/>
</dbReference>
<keyword evidence="2" id="KW-0472">Membrane</keyword>
<organism evidence="3 4">
    <name type="scientific">Pseudonocardia yuanmonensis</name>
    <dbReference type="NCBI Taxonomy" id="1095914"/>
    <lineage>
        <taxon>Bacteria</taxon>
        <taxon>Bacillati</taxon>
        <taxon>Actinomycetota</taxon>
        <taxon>Actinomycetes</taxon>
        <taxon>Pseudonocardiales</taxon>
        <taxon>Pseudonocardiaceae</taxon>
        <taxon>Pseudonocardia</taxon>
    </lineage>
</organism>
<feature type="transmembrane region" description="Helical" evidence="2">
    <location>
        <begin position="123"/>
        <end position="145"/>
    </location>
</feature>
<reference evidence="4" key="1">
    <citation type="journal article" date="2019" name="Int. J. Syst. Evol. Microbiol.">
        <title>The Global Catalogue of Microorganisms (GCM) 10K type strain sequencing project: providing services to taxonomists for standard genome sequencing and annotation.</title>
        <authorList>
            <consortium name="The Broad Institute Genomics Platform"/>
            <consortium name="The Broad Institute Genome Sequencing Center for Infectious Disease"/>
            <person name="Wu L."/>
            <person name="Ma J."/>
        </authorList>
    </citation>
    <scope>NUCLEOTIDE SEQUENCE [LARGE SCALE GENOMIC DNA]</scope>
    <source>
        <strain evidence="4">JCM 18055</strain>
    </source>
</reference>
<dbReference type="EMBL" id="BAABIC010000004">
    <property type="protein sequence ID" value="GAA4682225.1"/>
    <property type="molecule type" value="Genomic_DNA"/>
</dbReference>
<evidence type="ECO:0000256" key="2">
    <source>
        <dbReference type="SAM" id="Phobius"/>
    </source>
</evidence>
<evidence type="ECO:0000313" key="4">
    <source>
        <dbReference type="Proteomes" id="UP001500325"/>
    </source>
</evidence>
<feature type="transmembrane region" description="Helical" evidence="2">
    <location>
        <begin position="188"/>
        <end position="206"/>
    </location>
</feature>
<feature type="transmembrane region" description="Helical" evidence="2">
    <location>
        <begin position="99"/>
        <end position="117"/>
    </location>
</feature>
<feature type="transmembrane region" description="Helical" evidence="2">
    <location>
        <begin position="157"/>
        <end position="176"/>
    </location>
</feature>
<evidence type="ECO:0000256" key="1">
    <source>
        <dbReference type="SAM" id="MobiDB-lite"/>
    </source>
</evidence>
<comment type="caution">
    <text evidence="3">The sequence shown here is derived from an EMBL/GenBank/DDBJ whole genome shotgun (WGS) entry which is preliminary data.</text>
</comment>
<protein>
    <submittedName>
        <fullName evidence="3">Uncharacterized protein</fullName>
    </submittedName>
</protein>
<keyword evidence="2" id="KW-1133">Transmembrane helix</keyword>
<feature type="compositionally biased region" description="Pro residues" evidence="1">
    <location>
        <begin position="233"/>
        <end position="266"/>
    </location>
</feature>
<name>A0ABP8W5Q7_9PSEU</name>
<keyword evidence="4" id="KW-1185">Reference proteome</keyword>
<proteinExistence type="predicted"/>
<feature type="region of interest" description="Disordered" evidence="1">
    <location>
        <begin position="215"/>
        <end position="308"/>
    </location>
</feature>
<keyword evidence="2" id="KW-0812">Transmembrane</keyword>
<gene>
    <name evidence="3" type="ORF">GCM10023215_15210</name>
</gene>
<sequence>MRSGKRGLVRFGSARSDEDDGGSGDLRKPLPADAPGPHDGWRDAGRRGVEGGIVDPTVTFYQTLSGTSFTLLGLWFGVMQFAHGNWRSDPDRHAATLHLALKFFLPGVLGLASMLGTAGDGGIVWRTTFAIGGVIGVLESLRYLLRTGRARVPGRRLAVVDPLLYALLVVAAFVRPDTLPITPLQTEGIVTGLLFVTGLCGVWLAFAERAQASTSTETSEPSLHPAGVAAPGPAGPPVSAGPPVPGGPPVTPGPPVTAGPPVPTGRPVPHLGPGGPPLPRPAPRPEPGPEQLRPFPPRIAGDEDPRRG</sequence>
<feature type="compositionally biased region" description="Pro residues" evidence="1">
    <location>
        <begin position="274"/>
        <end position="288"/>
    </location>
</feature>
<accession>A0ABP8W5Q7</accession>
<evidence type="ECO:0000313" key="3">
    <source>
        <dbReference type="EMBL" id="GAA4682225.1"/>
    </source>
</evidence>